<dbReference type="SUPFAM" id="SSF141000">
    <property type="entry name" value="Glu-tRNAGln amidotransferase C subunit"/>
    <property type="match status" value="1"/>
</dbReference>
<dbReference type="KEGG" id="dpb:BABL1_gene_668"/>
<dbReference type="GO" id="GO:0006450">
    <property type="term" value="P:regulation of translational fidelity"/>
    <property type="evidence" value="ECO:0007669"/>
    <property type="project" value="InterPro"/>
</dbReference>
<organism evidence="1 2">
    <name type="scientific">Candidatus Babela massiliensis</name>
    <dbReference type="NCBI Taxonomy" id="673862"/>
    <lineage>
        <taxon>Bacteria</taxon>
        <taxon>Candidatus Babelota</taxon>
        <taxon>Candidatus Babeliae</taxon>
        <taxon>Candidatus Babeliales</taxon>
        <taxon>Candidatus Babeliaceae</taxon>
        <taxon>Candidatus Babela</taxon>
    </lineage>
</organism>
<dbReference type="InterPro" id="IPR003837">
    <property type="entry name" value="GatC"/>
</dbReference>
<dbReference type="GO" id="GO:0016740">
    <property type="term" value="F:transferase activity"/>
    <property type="evidence" value="ECO:0007669"/>
    <property type="project" value="UniProtKB-KW"/>
</dbReference>
<dbReference type="HOGENOM" id="CLU_2315034_0_0_7"/>
<dbReference type="Gene3D" id="1.10.20.60">
    <property type="entry name" value="Glu-tRNAGln amidotransferase C subunit, N-terminal domain"/>
    <property type="match status" value="1"/>
</dbReference>
<dbReference type="EMBL" id="HG793133">
    <property type="protein sequence ID" value="CDK30403.1"/>
    <property type="molecule type" value="Genomic_DNA"/>
</dbReference>
<reference evidence="1 2" key="1">
    <citation type="journal article" date="2015" name="Biol. Direct">
        <title>Babela massiliensis, a representative of a widespread bacterial phylum with unusual adaptations to parasitism in amoebae.</title>
        <authorList>
            <person name="Pagnier I."/>
            <person name="Yutin N."/>
            <person name="Croce O."/>
            <person name="Makarova K.S."/>
            <person name="Wolf Y.I."/>
            <person name="Benamar S."/>
            <person name="Raoult D."/>
            <person name="Koonin E.V."/>
            <person name="La Scola B."/>
        </authorList>
    </citation>
    <scope>NUCLEOTIDE SEQUENCE [LARGE SCALE GENOMIC DNA]</scope>
    <source>
        <strain evidence="2">BABL1</strain>
    </source>
</reference>
<dbReference type="Pfam" id="PF02686">
    <property type="entry name" value="GatC"/>
    <property type="match status" value="1"/>
</dbReference>
<evidence type="ECO:0000313" key="2">
    <source>
        <dbReference type="Proteomes" id="UP000018769"/>
    </source>
</evidence>
<keyword evidence="2" id="KW-1185">Reference proteome</keyword>
<keyword evidence="1" id="KW-0808">Transferase</keyword>
<dbReference type="STRING" id="673862.BABL1_gene_668"/>
<proteinExistence type="predicted"/>
<dbReference type="InterPro" id="IPR036113">
    <property type="entry name" value="Asp/Glu-ADT_sf_sub_c"/>
</dbReference>
<evidence type="ECO:0000313" key="1">
    <source>
        <dbReference type="EMBL" id="CDK30403.1"/>
    </source>
</evidence>
<gene>
    <name evidence="1" type="ORF">BABL1_gene_668</name>
</gene>
<dbReference type="Proteomes" id="UP000018769">
    <property type="component" value="Chromosome I"/>
</dbReference>
<dbReference type="OrthoDB" id="5295223at2"/>
<accession>V6DHG2</accession>
<name>V6DHG2_9BACT</name>
<dbReference type="AlphaFoldDB" id="V6DHG2"/>
<sequence>MKITKDDILKLAQISMIDVSPDEIPILIERLDTLLNYVSCLKELAQEVNIPELPHNTNILREDNSREQDYVPLMNLAPEKTDNYFVVPMILKKPTTENK</sequence>
<protein>
    <submittedName>
        <fullName evidence="1">Asp-tRNAAsn/Glu-tRNAGln amidotransferase C subunit</fullName>
    </submittedName>
</protein>
<dbReference type="RefSeq" id="WP_023791470.1">
    <property type="nucleotide sequence ID" value="NC_023003.1"/>
</dbReference>